<dbReference type="Pfam" id="PF03606">
    <property type="entry name" value="DcuC"/>
    <property type="match status" value="1"/>
</dbReference>
<dbReference type="PATRIC" id="fig|1239307.3.peg.2621"/>
<dbReference type="InterPro" id="IPR004669">
    <property type="entry name" value="C4_dicarb_anaerob_car"/>
</dbReference>
<dbReference type="RefSeq" id="WP_025422544.1">
    <property type="nucleotide sequence ID" value="NZ_CP006569.1"/>
</dbReference>
<dbReference type="PANTHER" id="PTHR42002">
    <property type="entry name" value="ANAEROBIC C4-DICARBOXYLATE TRANSPORTER DCUC-RELATED"/>
    <property type="match status" value="1"/>
</dbReference>
<feature type="transmembrane region" description="Helical" evidence="8">
    <location>
        <begin position="452"/>
        <end position="472"/>
    </location>
</feature>
<keyword evidence="3" id="KW-0813">Transport</keyword>
<feature type="transmembrane region" description="Helical" evidence="8">
    <location>
        <begin position="356"/>
        <end position="375"/>
    </location>
</feature>
<keyword evidence="5 8" id="KW-0812">Transmembrane</keyword>
<feature type="transmembrane region" description="Helical" evidence="8">
    <location>
        <begin position="54"/>
        <end position="75"/>
    </location>
</feature>
<feature type="transmembrane region" description="Helical" evidence="8">
    <location>
        <begin position="311"/>
        <end position="335"/>
    </location>
</feature>
<feature type="transmembrane region" description="Helical" evidence="8">
    <location>
        <begin position="479"/>
        <end position="496"/>
    </location>
</feature>
<keyword evidence="7 8" id="KW-0472">Membrane</keyword>
<keyword evidence="6 8" id="KW-1133">Transmembrane helix</keyword>
<feature type="transmembrane region" description="Helical" evidence="8">
    <location>
        <begin position="281"/>
        <end position="299"/>
    </location>
</feature>
<evidence type="ECO:0000256" key="6">
    <source>
        <dbReference type="ARBA" id="ARBA00022989"/>
    </source>
</evidence>
<dbReference type="PANTHER" id="PTHR42002:SF2">
    <property type="entry name" value="ANAEROBIC C4-DICARBOXYLATE TRANSPORTER DCUC-RELATED"/>
    <property type="match status" value="1"/>
</dbReference>
<dbReference type="HOGENOM" id="CLU_030262_3_2_6"/>
<dbReference type="NCBIfam" id="TIGR00771">
    <property type="entry name" value="DcuC"/>
    <property type="match status" value="1"/>
</dbReference>
<dbReference type="Proteomes" id="UP000019028">
    <property type="component" value="Chromosome"/>
</dbReference>
<dbReference type="OrthoDB" id="1674075at2"/>
<comment type="subcellular location">
    <subcellularLocation>
        <location evidence="1">Cell membrane</location>
        <topology evidence="1">Multi-pass membrane protein</topology>
    </subcellularLocation>
</comment>
<evidence type="ECO:0000256" key="8">
    <source>
        <dbReference type="SAM" id="Phobius"/>
    </source>
</evidence>
<evidence type="ECO:0000256" key="4">
    <source>
        <dbReference type="ARBA" id="ARBA00022475"/>
    </source>
</evidence>
<feature type="transmembrane region" description="Helical" evidence="8">
    <location>
        <begin position="189"/>
        <end position="211"/>
    </location>
</feature>
<name>W0HUG2_9GAMM</name>
<evidence type="ECO:0000256" key="3">
    <source>
        <dbReference type="ARBA" id="ARBA00022448"/>
    </source>
</evidence>
<organism evidence="9 10">
    <name type="scientific">Sodalis praecaptivus</name>
    <dbReference type="NCBI Taxonomy" id="1239307"/>
    <lineage>
        <taxon>Bacteria</taxon>
        <taxon>Pseudomonadati</taxon>
        <taxon>Pseudomonadota</taxon>
        <taxon>Gammaproteobacteria</taxon>
        <taxon>Enterobacterales</taxon>
        <taxon>Bruguierivoracaceae</taxon>
        <taxon>Sodalis</taxon>
    </lineage>
</organism>
<dbReference type="GO" id="GO:0015556">
    <property type="term" value="F:C4-dicarboxylate transmembrane transporter activity"/>
    <property type="evidence" value="ECO:0007669"/>
    <property type="project" value="InterPro"/>
</dbReference>
<dbReference type="EMBL" id="CP006569">
    <property type="protein sequence ID" value="AHF77404.1"/>
    <property type="molecule type" value="Genomic_DNA"/>
</dbReference>
<feature type="transmembrane region" description="Helical" evidence="8">
    <location>
        <begin position="395"/>
        <end position="421"/>
    </location>
</feature>
<evidence type="ECO:0000256" key="1">
    <source>
        <dbReference type="ARBA" id="ARBA00004651"/>
    </source>
</evidence>
<comment type="similarity">
    <text evidence="2">Belongs to the DcuC/DcuD transporter (TC 2.A.61) family.</text>
</comment>
<evidence type="ECO:0000313" key="10">
    <source>
        <dbReference type="Proteomes" id="UP000019028"/>
    </source>
</evidence>
<evidence type="ECO:0000256" key="5">
    <source>
        <dbReference type="ARBA" id="ARBA00022692"/>
    </source>
</evidence>
<feature type="transmembrane region" description="Helical" evidence="8">
    <location>
        <begin position="31"/>
        <end position="47"/>
    </location>
</feature>
<dbReference type="KEGG" id="sod:Sant_2360"/>
<accession>W0HUG2</accession>
<proteinExistence type="inferred from homology"/>
<sequence length="497" mass="52678">MAAKKGPASVATLLSVVGVALLIWLYRYASVNTFVLVFSFIVLFLVAKGIAAGWYAQAVVLVGGMALLLATAYLLPEVTITAKSSGSPLLDVFVAVKQTFSEQAAGLGLTIMVIAGFSRYMDEIGAADKLVELCVIPLQKVKSRYILLGLSYAMMQILSLFIPSASGLGLLMMATLYPVLRTVGCSKESVAAIIASGVCIDFGPAASSMIVGAEVAKVDLFGFFVYEQLPVALVMIPFIAVMHMIMLRYWDNKSAAQATTTDADEKGNDPLAGKNTEKKPVPAFYALLPAIPMFLLFIFSELSEGILPVWLRFHVDVVSALLFSFALSLLVDMGMTRNIKASLAKVSSLFDQMGKAFIAIVSIILCAQVLANGMMKIGVINILFNMIPTGNHTMILTVVIFSTLIFLGSVLLGTGTTFNAFAPVAGEVAKVAGIPMATILIPMQFASAFGRTLSPIAGIVLAVAAIVGISPAEIVKRNIVQVGAAFVLSMLVSFLLT</sequence>
<keyword evidence="10" id="KW-1185">Reference proteome</keyword>
<evidence type="ECO:0000256" key="7">
    <source>
        <dbReference type="ARBA" id="ARBA00023136"/>
    </source>
</evidence>
<protein>
    <submittedName>
        <fullName evidence="9">Putative C4-dicarboxylate transporter</fullName>
    </submittedName>
</protein>
<evidence type="ECO:0000256" key="2">
    <source>
        <dbReference type="ARBA" id="ARBA00005275"/>
    </source>
</evidence>
<dbReference type="NCBIfam" id="NF037994">
    <property type="entry name" value="DcuC_1"/>
    <property type="match status" value="1"/>
</dbReference>
<evidence type="ECO:0000313" key="9">
    <source>
        <dbReference type="EMBL" id="AHF77404.1"/>
    </source>
</evidence>
<feature type="transmembrane region" description="Helical" evidence="8">
    <location>
        <begin position="7"/>
        <end position="25"/>
    </location>
</feature>
<dbReference type="AlphaFoldDB" id="W0HUG2"/>
<gene>
    <name evidence="9" type="ORF">Sant_2360</name>
</gene>
<feature type="transmembrane region" description="Helical" evidence="8">
    <location>
        <begin position="231"/>
        <end position="250"/>
    </location>
</feature>
<keyword evidence="4" id="KW-1003">Cell membrane</keyword>
<dbReference type="GO" id="GO:0005886">
    <property type="term" value="C:plasma membrane"/>
    <property type="evidence" value="ECO:0007669"/>
    <property type="project" value="UniProtKB-SubCell"/>
</dbReference>
<feature type="transmembrane region" description="Helical" evidence="8">
    <location>
        <begin position="153"/>
        <end position="177"/>
    </location>
</feature>
<dbReference type="InterPro" id="IPR018385">
    <property type="entry name" value="C4_dicarb_anaerob_car-like"/>
</dbReference>
<reference evidence="9 10" key="1">
    <citation type="journal article" date="2014" name="Genome Biol. Evol.">
        <title>Genome degeneration and adaptation in a nascent stage of symbiosis.</title>
        <authorList>
            <person name="Oakeson K.F."/>
            <person name="Gil R."/>
            <person name="Clayton A.L."/>
            <person name="Dunn D.M."/>
            <person name="von Niederhausern A.C."/>
            <person name="Hamil C."/>
            <person name="Aoyagi A."/>
            <person name="Duval B."/>
            <person name="Baca A."/>
            <person name="Silva F.J."/>
            <person name="Vallier A."/>
            <person name="Jackson D.G."/>
            <person name="Latorre A."/>
            <person name="Weiss R.B."/>
            <person name="Heddi A."/>
            <person name="Moya A."/>
            <person name="Dale C."/>
        </authorList>
    </citation>
    <scope>NUCLEOTIDE SEQUENCE [LARGE SCALE GENOMIC DNA]</scope>
    <source>
        <strain evidence="9 10">HS1</strain>
    </source>
</reference>